<organism evidence="1">
    <name type="scientific">Anguilla anguilla</name>
    <name type="common">European freshwater eel</name>
    <name type="synonym">Muraena anguilla</name>
    <dbReference type="NCBI Taxonomy" id="7936"/>
    <lineage>
        <taxon>Eukaryota</taxon>
        <taxon>Metazoa</taxon>
        <taxon>Chordata</taxon>
        <taxon>Craniata</taxon>
        <taxon>Vertebrata</taxon>
        <taxon>Euteleostomi</taxon>
        <taxon>Actinopterygii</taxon>
        <taxon>Neopterygii</taxon>
        <taxon>Teleostei</taxon>
        <taxon>Anguilliformes</taxon>
        <taxon>Anguillidae</taxon>
        <taxon>Anguilla</taxon>
    </lineage>
</organism>
<dbReference type="AlphaFoldDB" id="A0A0E9PSW8"/>
<reference evidence="1" key="1">
    <citation type="submission" date="2014-11" db="EMBL/GenBank/DDBJ databases">
        <authorList>
            <person name="Amaro Gonzalez C."/>
        </authorList>
    </citation>
    <scope>NUCLEOTIDE SEQUENCE</scope>
</reference>
<name>A0A0E9PSW8_ANGAN</name>
<protein>
    <submittedName>
        <fullName evidence="1">Uncharacterized protein</fullName>
    </submittedName>
</protein>
<proteinExistence type="predicted"/>
<accession>A0A0E9PSW8</accession>
<evidence type="ECO:0000313" key="1">
    <source>
        <dbReference type="EMBL" id="JAH06943.1"/>
    </source>
</evidence>
<sequence length="67" mass="7317">MSCETNVISISLSSSSIADVVNEDNQYNPPFSRCAACFERYTPCLWSQIYPPSLATPSCAHLAKSDV</sequence>
<reference evidence="1" key="2">
    <citation type="journal article" date="2015" name="Fish Shellfish Immunol.">
        <title>Early steps in the European eel (Anguilla anguilla)-Vibrio vulnificus interaction in the gills: Role of the RtxA13 toxin.</title>
        <authorList>
            <person name="Callol A."/>
            <person name="Pajuelo D."/>
            <person name="Ebbesson L."/>
            <person name="Teles M."/>
            <person name="MacKenzie S."/>
            <person name="Amaro C."/>
        </authorList>
    </citation>
    <scope>NUCLEOTIDE SEQUENCE</scope>
</reference>
<dbReference type="EMBL" id="GBXM01101634">
    <property type="protein sequence ID" value="JAH06943.1"/>
    <property type="molecule type" value="Transcribed_RNA"/>
</dbReference>